<comment type="caution">
    <text evidence="1">The sequence shown here is derived from an EMBL/GenBank/DDBJ whole genome shotgun (WGS) entry which is preliminary data.</text>
</comment>
<sequence>MVADPNRISSRIGMTLNLRIEDESTNFTAYGRSGIMGGLTVAIPLNKSDVIHAHATGSFLSDNEALLGVVLVSHDKSNFRTLRGIPYSSMENHNSEVYFYQTLLSSGTWGRNLGHRNWIAPPSDGMYWVSARPEAASQTMTITLKVCMSCYFVLYA</sequence>
<reference evidence="1 2" key="1">
    <citation type="submission" date="2024-02" db="EMBL/GenBank/DDBJ databases">
        <title>Chromosome-scale genome assembly of the rough periwinkle Littorina saxatilis.</title>
        <authorList>
            <person name="De Jode A."/>
            <person name="Faria R."/>
            <person name="Formenti G."/>
            <person name="Sims Y."/>
            <person name="Smith T.P."/>
            <person name="Tracey A."/>
            <person name="Wood J.M.D."/>
            <person name="Zagrodzka Z.B."/>
            <person name="Johannesson K."/>
            <person name="Butlin R.K."/>
            <person name="Leder E.H."/>
        </authorList>
    </citation>
    <scope>NUCLEOTIDE SEQUENCE [LARGE SCALE GENOMIC DNA]</scope>
    <source>
        <strain evidence="1">Snail1</strain>
        <tissue evidence="1">Muscle</tissue>
    </source>
</reference>
<protein>
    <submittedName>
        <fullName evidence="1">Uncharacterized protein</fullName>
    </submittedName>
</protein>
<accession>A0AAN9G7E2</accession>
<dbReference type="AlphaFoldDB" id="A0AAN9G7E2"/>
<dbReference type="EMBL" id="JBAMIC010000014">
    <property type="protein sequence ID" value="KAK7096545.1"/>
    <property type="molecule type" value="Genomic_DNA"/>
</dbReference>
<evidence type="ECO:0000313" key="2">
    <source>
        <dbReference type="Proteomes" id="UP001374579"/>
    </source>
</evidence>
<dbReference type="Proteomes" id="UP001374579">
    <property type="component" value="Unassembled WGS sequence"/>
</dbReference>
<gene>
    <name evidence="1" type="ORF">V1264_005829</name>
</gene>
<keyword evidence="2" id="KW-1185">Reference proteome</keyword>
<name>A0AAN9G7E2_9CAEN</name>
<organism evidence="1 2">
    <name type="scientific">Littorina saxatilis</name>
    <dbReference type="NCBI Taxonomy" id="31220"/>
    <lineage>
        <taxon>Eukaryota</taxon>
        <taxon>Metazoa</taxon>
        <taxon>Spiralia</taxon>
        <taxon>Lophotrochozoa</taxon>
        <taxon>Mollusca</taxon>
        <taxon>Gastropoda</taxon>
        <taxon>Caenogastropoda</taxon>
        <taxon>Littorinimorpha</taxon>
        <taxon>Littorinoidea</taxon>
        <taxon>Littorinidae</taxon>
        <taxon>Littorina</taxon>
    </lineage>
</organism>
<proteinExistence type="predicted"/>
<evidence type="ECO:0000313" key="1">
    <source>
        <dbReference type="EMBL" id="KAK7096545.1"/>
    </source>
</evidence>